<comment type="caution">
    <text evidence="1">The sequence shown here is derived from an EMBL/GenBank/DDBJ whole genome shotgun (WGS) entry which is preliminary data.</text>
</comment>
<sequence length="160" mass="17243">MRLVTLSTKRPSLLSDVGRGVLAGVAGSVVMTAFQKFVEMPISQREDSYGPADLAQKLLPVRPATDAWRKRLNYATHTALGAMWGAAYGVAAHRGLRGLRGTAATFGAIYSQDLVMITALGLGKPWTWSRKEATIDVLDKVVHIAATSAIYDRFLSPAGR</sequence>
<accession>A0A4Q7Y866</accession>
<dbReference type="Proteomes" id="UP000292507">
    <property type="component" value="Unassembled WGS sequence"/>
</dbReference>
<protein>
    <recommendedName>
        <fullName evidence="3">DUF1440 domain-containing protein</fullName>
    </recommendedName>
</protein>
<proteinExistence type="predicted"/>
<organism evidence="1 2">
    <name type="scientific">Blastococcus saxobsidens</name>
    <dbReference type="NCBI Taxonomy" id="138336"/>
    <lineage>
        <taxon>Bacteria</taxon>
        <taxon>Bacillati</taxon>
        <taxon>Actinomycetota</taxon>
        <taxon>Actinomycetes</taxon>
        <taxon>Geodermatophilales</taxon>
        <taxon>Geodermatophilaceae</taxon>
        <taxon>Blastococcus</taxon>
    </lineage>
</organism>
<dbReference type="AlphaFoldDB" id="A0A4Q7Y866"/>
<evidence type="ECO:0000313" key="2">
    <source>
        <dbReference type="Proteomes" id="UP000292507"/>
    </source>
</evidence>
<keyword evidence="2" id="KW-1185">Reference proteome</keyword>
<name>A0A4Q7Y866_9ACTN</name>
<reference evidence="1 2" key="1">
    <citation type="submission" date="2019-02" db="EMBL/GenBank/DDBJ databases">
        <title>Sequencing the genomes of 1000 actinobacteria strains.</title>
        <authorList>
            <person name="Klenk H.-P."/>
        </authorList>
    </citation>
    <scope>NUCLEOTIDE SEQUENCE [LARGE SCALE GENOMIC DNA]</scope>
    <source>
        <strain evidence="1 2">DSM 44509</strain>
    </source>
</reference>
<dbReference type="EMBL" id="SHKV01000001">
    <property type="protein sequence ID" value="RZU32175.1"/>
    <property type="molecule type" value="Genomic_DNA"/>
</dbReference>
<evidence type="ECO:0008006" key="3">
    <source>
        <dbReference type="Google" id="ProtNLM"/>
    </source>
</evidence>
<dbReference type="OrthoDB" id="4569917at2"/>
<evidence type="ECO:0000313" key="1">
    <source>
        <dbReference type="EMBL" id="RZU32175.1"/>
    </source>
</evidence>
<gene>
    <name evidence="1" type="ORF">BKA19_1868</name>
</gene>